<proteinExistence type="predicted"/>
<accession>A0ABX5XGX6</accession>
<evidence type="ECO:0000313" key="3">
    <source>
        <dbReference type="Proteomes" id="UP000318081"/>
    </source>
</evidence>
<keyword evidence="1" id="KW-1133">Transmembrane helix</keyword>
<feature type="transmembrane region" description="Helical" evidence="1">
    <location>
        <begin position="75"/>
        <end position="96"/>
    </location>
</feature>
<evidence type="ECO:0000256" key="1">
    <source>
        <dbReference type="SAM" id="Phobius"/>
    </source>
</evidence>
<keyword evidence="3" id="KW-1185">Reference proteome</keyword>
<organism evidence="2 3">
    <name type="scientific">Stieleria magnilauensis</name>
    <dbReference type="NCBI Taxonomy" id="2527963"/>
    <lineage>
        <taxon>Bacteria</taxon>
        <taxon>Pseudomonadati</taxon>
        <taxon>Planctomycetota</taxon>
        <taxon>Planctomycetia</taxon>
        <taxon>Pirellulales</taxon>
        <taxon>Pirellulaceae</taxon>
        <taxon>Stieleria</taxon>
    </lineage>
</organism>
<dbReference type="Proteomes" id="UP000318081">
    <property type="component" value="Chromosome"/>
</dbReference>
<protein>
    <submittedName>
        <fullName evidence="2">Uncharacterized protein</fullName>
    </submittedName>
</protein>
<feature type="transmembrane region" description="Helical" evidence="1">
    <location>
        <begin position="108"/>
        <end position="132"/>
    </location>
</feature>
<keyword evidence="1" id="KW-0812">Transmembrane</keyword>
<keyword evidence="1" id="KW-0472">Membrane</keyword>
<gene>
    <name evidence="2" type="ORF">TBK1r_01550</name>
</gene>
<dbReference type="EMBL" id="CP036432">
    <property type="protein sequence ID" value="QDV81240.1"/>
    <property type="molecule type" value="Genomic_DNA"/>
</dbReference>
<sequence length="158" mass="17229">MPANANQLSDLVRGTVAVQTLAEIMAAKTHLPSSRKRVQDKRLETLKELSDLSIDPEVFDTMLSNELNRQLKHRFAVGFLILAVAFSSISYLIVVADAIWKLGIPTSVLVALLVQTPIQLIGLLHIIARNLFPNPVSSSRRISSASSEEKGGKNPCVS</sequence>
<evidence type="ECO:0000313" key="2">
    <source>
        <dbReference type="EMBL" id="QDV81240.1"/>
    </source>
</evidence>
<name>A0ABX5XGX6_9BACT</name>
<reference evidence="2 3" key="1">
    <citation type="submission" date="2019-02" db="EMBL/GenBank/DDBJ databases">
        <title>Deep-cultivation of Planctomycetes and their phenomic and genomic characterization uncovers novel biology.</title>
        <authorList>
            <person name="Wiegand S."/>
            <person name="Jogler M."/>
            <person name="Boedeker C."/>
            <person name="Pinto D."/>
            <person name="Vollmers J."/>
            <person name="Rivas-Marin E."/>
            <person name="Kohn T."/>
            <person name="Peeters S.H."/>
            <person name="Heuer A."/>
            <person name="Rast P."/>
            <person name="Oberbeckmann S."/>
            <person name="Bunk B."/>
            <person name="Jeske O."/>
            <person name="Meyerdierks A."/>
            <person name="Storesund J.E."/>
            <person name="Kallscheuer N."/>
            <person name="Luecker S."/>
            <person name="Lage O.M."/>
            <person name="Pohl T."/>
            <person name="Merkel B.J."/>
            <person name="Hornburger P."/>
            <person name="Mueller R.-W."/>
            <person name="Bruemmer F."/>
            <person name="Labrenz M."/>
            <person name="Spormann A.M."/>
            <person name="Op den Camp H."/>
            <person name="Overmann J."/>
            <person name="Amann R."/>
            <person name="Jetten M.S.M."/>
            <person name="Mascher T."/>
            <person name="Medema M.H."/>
            <person name="Devos D.P."/>
            <person name="Kaster A.-K."/>
            <person name="Ovreas L."/>
            <person name="Rohde M."/>
            <person name="Galperin M.Y."/>
            <person name="Jogler C."/>
        </authorList>
    </citation>
    <scope>NUCLEOTIDE SEQUENCE [LARGE SCALE GENOMIC DNA]</scope>
    <source>
        <strain evidence="2 3">TBK1r</strain>
    </source>
</reference>